<evidence type="ECO:0000313" key="3">
    <source>
        <dbReference type="EMBL" id="PPJ62905.1"/>
    </source>
</evidence>
<keyword evidence="2" id="KW-0812">Transmembrane</keyword>
<evidence type="ECO:0000256" key="1">
    <source>
        <dbReference type="SAM" id="Coils"/>
    </source>
</evidence>
<feature type="coiled-coil region" evidence="1">
    <location>
        <begin position="171"/>
        <end position="231"/>
    </location>
</feature>
<gene>
    <name evidence="3" type="ORF">CUN59_12965</name>
</gene>
<dbReference type="AlphaFoldDB" id="A0A2S6CT01"/>
<name>A0A2S6CT01_9CYAN</name>
<evidence type="ECO:0000313" key="4">
    <source>
        <dbReference type="Proteomes" id="UP000239589"/>
    </source>
</evidence>
<sequence>MKRYINFKNIAPLILSISFLLGIEQIAMGTNANSSKENSNGQEIIQQSDKNNQNAKLINAFNELKDSIKLFNSKLPLAVNNPSQQNEVNSQDVILKIEKLKKELSTVQQTETVKKNILILEEINTTIAPLKDGLQPDGVSQVQKKLDFFVREGISKKSYGKFGETTQQEIEKFLNQNLNALEKKVSQIKLEKINIASPQNNLAPAKNNDKSKELESQILELKNDIRKISAVVYILLFIILVGMGIYGYKFYIFVNTPNKKAVQNNNKMHFVDIDNFQIELNEIYKSLNRLDQKIKEIENRYQNPTNQTYLSTYTNTGTNQPLNQNRQVGYIHQPVKSNLYSQSNISNSDSNLLSAYNLNSRSLSQSATTVSESEYTAEQRRLGRSVRSILESNNRGNYWILSEGSNEYLFPKGGMKINEHNYHTIAAFFECMFKCQGSQATDKFKLIKPAKVVMIGSSQTWQVTERGIIEFE</sequence>
<dbReference type="EMBL" id="PGEM01000088">
    <property type="protein sequence ID" value="PPJ62905.1"/>
    <property type="molecule type" value="Genomic_DNA"/>
</dbReference>
<organism evidence="3 4">
    <name type="scientific">Cuspidothrix issatschenkoi CHARLIE-1</name>
    <dbReference type="NCBI Taxonomy" id="2052836"/>
    <lineage>
        <taxon>Bacteria</taxon>
        <taxon>Bacillati</taxon>
        <taxon>Cyanobacteriota</taxon>
        <taxon>Cyanophyceae</taxon>
        <taxon>Nostocales</taxon>
        <taxon>Aphanizomenonaceae</taxon>
        <taxon>Cuspidothrix</taxon>
    </lineage>
</organism>
<dbReference type="OrthoDB" id="518222at2"/>
<comment type="caution">
    <text evidence="3">The sequence shown here is derived from an EMBL/GenBank/DDBJ whole genome shotgun (WGS) entry which is preliminary data.</text>
</comment>
<evidence type="ECO:0000256" key="2">
    <source>
        <dbReference type="SAM" id="Phobius"/>
    </source>
</evidence>
<keyword evidence="2" id="KW-0472">Membrane</keyword>
<feature type="coiled-coil region" evidence="1">
    <location>
        <begin position="273"/>
        <end position="307"/>
    </location>
</feature>
<protein>
    <submittedName>
        <fullName evidence="3">Uncharacterized protein</fullName>
    </submittedName>
</protein>
<dbReference type="RefSeq" id="WP_104388240.1">
    <property type="nucleotide sequence ID" value="NZ_PGEM01000088.1"/>
</dbReference>
<feature type="transmembrane region" description="Helical" evidence="2">
    <location>
        <begin position="230"/>
        <end position="251"/>
    </location>
</feature>
<dbReference type="Proteomes" id="UP000239589">
    <property type="component" value="Unassembled WGS sequence"/>
</dbReference>
<accession>A0A2S6CT01</accession>
<keyword evidence="1" id="KW-0175">Coiled coil</keyword>
<keyword evidence="2" id="KW-1133">Transmembrane helix</keyword>
<proteinExistence type="predicted"/>
<reference evidence="3 4" key="1">
    <citation type="submission" date="2018-02" db="EMBL/GenBank/DDBJ databases">
        <title>Discovery of a pederin family compound in a non-symbiotic bloom-forming cyanobacterium.</title>
        <authorList>
            <person name="Kust A."/>
            <person name="Mares J."/>
            <person name="Jokela J."/>
            <person name="Urajova P."/>
            <person name="Hajek J."/>
            <person name="Saurav K."/>
            <person name="Voracova K."/>
            <person name="Fewer D.P."/>
            <person name="Haapaniemi E."/>
            <person name="Permi P."/>
            <person name="Rehakova K."/>
            <person name="Sivonen K."/>
            <person name="Hrouzek P."/>
        </authorList>
    </citation>
    <scope>NUCLEOTIDE SEQUENCE [LARGE SCALE GENOMIC DNA]</scope>
    <source>
        <strain evidence="3 4">CHARLIE-1</strain>
    </source>
</reference>
<keyword evidence="4" id="KW-1185">Reference proteome</keyword>